<feature type="transmembrane region" description="Helical" evidence="5">
    <location>
        <begin position="259"/>
        <end position="283"/>
    </location>
</feature>
<dbReference type="PROSITE" id="PS50850">
    <property type="entry name" value="MFS"/>
    <property type="match status" value="1"/>
</dbReference>
<feature type="transmembrane region" description="Helical" evidence="5">
    <location>
        <begin position="118"/>
        <end position="137"/>
    </location>
</feature>
<feature type="domain" description="Major facilitator superfamily (MFS) profile" evidence="6">
    <location>
        <begin position="50"/>
        <end position="438"/>
    </location>
</feature>
<feature type="transmembrane region" description="Helical" evidence="5">
    <location>
        <begin position="347"/>
        <end position="370"/>
    </location>
</feature>
<dbReference type="PANTHER" id="PTHR11360">
    <property type="entry name" value="MONOCARBOXYLATE TRANSPORTER"/>
    <property type="match status" value="1"/>
</dbReference>
<gene>
    <name evidence="7" type="ORF">KMZ68_03160</name>
</gene>
<protein>
    <submittedName>
        <fullName evidence="7">MFS transporter</fullName>
    </submittedName>
</protein>
<sequence length="441" mass="46464">MPGIHVFLPSKHQDVDGRDEPGHDGNERRALNAPEQTSIDETSARYEGWRIVAVCFLVATFGWGLGFYGQSVYVAELHRLHGWPASLISGGTTFFYLFGALLVVFVSEAIRSVGPRNCLLAGIFALAAAAFLIGQVTKPWQLYAANAVLAFGWAGTSLGIITNTLGLWFDRKRGMAISLALNGASFGGIAGVPLLVAAIGSIGFPGAMVVAAIAMVVLMVPVILVFVGRPPLHPSAAVAAARADAPSATQVRAQALRDVGFLSVSASFALVLFAQVGFIVHLISFLDSVVGRERAAFAVALMTAMAVVGRVLFSFVIDRLNQRLASAISFVSQAVALAIIINVQNDIALIGSCALFGFSVGNLITLPALIVQREFDPRSFGVLISLITAINQITYAFGPGVIGLLRDASGSYALPFYGCIGLELVAAVLIMVRGRRGKTSS</sequence>
<feature type="transmembrane region" description="Helical" evidence="5">
    <location>
        <begin position="83"/>
        <end position="106"/>
    </location>
</feature>
<evidence type="ECO:0000256" key="2">
    <source>
        <dbReference type="ARBA" id="ARBA00022989"/>
    </source>
</evidence>
<dbReference type="PANTHER" id="PTHR11360:SF290">
    <property type="entry name" value="MONOCARBOXYLATE MFS PERMEASE"/>
    <property type="match status" value="1"/>
</dbReference>
<reference evidence="7" key="1">
    <citation type="submission" date="2021-06" db="EMBL/GenBank/DDBJ databases">
        <title>Bradyrhizobium sp. S2-11-2 Genome sequencing.</title>
        <authorList>
            <person name="Jin L."/>
        </authorList>
    </citation>
    <scope>NUCLEOTIDE SEQUENCE</scope>
    <source>
        <strain evidence="7">S2-11-2</strain>
    </source>
</reference>
<dbReference type="SUPFAM" id="SSF103473">
    <property type="entry name" value="MFS general substrate transporter"/>
    <property type="match status" value="1"/>
</dbReference>
<dbReference type="InterPro" id="IPR020846">
    <property type="entry name" value="MFS_dom"/>
</dbReference>
<dbReference type="KEGG" id="bsei:KMZ68_03160"/>
<dbReference type="Gene3D" id="1.20.1250.20">
    <property type="entry name" value="MFS general substrate transporter like domains"/>
    <property type="match status" value="1"/>
</dbReference>
<dbReference type="GO" id="GO:0022857">
    <property type="term" value="F:transmembrane transporter activity"/>
    <property type="evidence" value="ECO:0007669"/>
    <property type="project" value="InterPro"/>
</dbReference>
<keyword evidence="3 5" id="KW-0472">Membrane</keyword>
<evidence type="ECO:0000259" key="6">
    <source>
        <dbReference type="PROSITE" id="PS50850"/>
    </source>
</evidence>
<feature type="transmembrane region" description="Helical" evidence="5">
    <location>
        <begin position="414"/>
        <end position="432"/>
    </location>
</feature>
<dbReference type="CDD" id="cd17355">
    <property type="entry name" value="MFS_YcxA_like"/>
    <property type="match status" value="1"/>
</dbReference>
<feature type="transmembrane region" description="Helical" evidence="5">
    <location>
        <begin position="143"/>
        <end position="169"/>
    </location>
</feature>
<evidence type="ECO:0000256" key="4">
    <source>
        <dbReference type="SAM" id="MobiDB-lite"/>
    </source>
</evidence>
<dbReference type="Pfam" id="PF07690">
    <property type="entry name" value="MFS_1"/>
    <property type="match status" value="1"/>
</dbReference>
<name>A0A975RUI3_9BRAD</name>
<feature type="transmembrane region" description="Helical" evidence="5">
    <location>
        <begin position="206"/>
        <end position="227"/>
    </location>
</feature>
<evidence type="ECO:0000256" key="1">
    <source>
        <dbReference type="ARBA" id="ARBA00022692"/>
    </source>
</evidence>
<organism evidence="7 8">
    <name type="scientific">Bradyrhizobium sediminis</name>
    <dbReference type="NCBI Taxonomy" id="2840469"/>
    <lineage>
        <taxon>Bacteria</taxon>
        <taxon>Pseudomonadati</taxon>
        <taxon>Pseudomonadota</taxon>
        <taxon>Alphaproteobacteria</taxon>
        <taxon>Hyphomicrobiales</taxon>
        <taxon>Nitrobacteraceae</taxon>
        <taxon>Bradyrhizobium</taxon>
    </lineage>
</organism>
<feature type="transmembrane region" description="Helical" evidence="5">
    <location>
        <begin position="176"/>
        <end position="200"/>
    </location>
</feature>
<feature type="transmembrane region" description="Helical" evidence="5">
    <location>
        <begin position="382"/>
        <end position="402"/>
    </location>
</feature>
<feature type="compositionally biased region" description="Basic and acidic residues" evidence="4">
    <location>
        <begin position="11"/>
        <end position="30"/>
    </location>
</feature>
<dbReference type="Proteomes" id="UP000680805">
    <property type="component" value="Chromosome"/>
</dbReference>
<feature type="region of interest" description="Disordered" evidence="4">
    <location>
        <begin position="8"/>
        <end position="36"/>
    </location>
</feature>
<dbReference type="InterPro" id="IPR011701">
    <property type="entry name" value="MFS"/>
</dbReference>
<dbReference type="AlphaFoldDB" id="A0A975RUI3"/>
<feature type="transmembrane region" description="Helical" evidence="5">
    <location>
        <begin position="295"/>
        <end position="317"/>
    </location>
</feature>
<evidence type="ECO:0000313" key="8">
    <source>
        <dbReference type="Proteomes" id="UP000680805"/>
    </source>
</evidence>
<keyword evidence="1 5" id="KW-0812">Transmembrane</keyword>
<evidence type="ECO:0000256" key="3">
    <source>
        <dbReference type="ARBA" id="ARBA00023136"/>
    </source>
</evidence>
<feature type="transmembrane region" description="Helical" evidence="5">
    <location>
        <begin position="51"/>
        <end position="71"/>
    </location>
</feature>
<dbReference type="EMBL" id="CP076135">
    <property type="protein sequence ID" value="QWG20715.1"/>
    <property type="molecule type" value="Genomic_DNA"/>
</dbReference>
<dbReference type="InterPro" id="IPR050327">
    <property type="entry name" value="Proton-linked_MCT"/>
</dbReference>
<accession>A0A975RUI3</accession>
<proteinExistence type="predicted"/>
<keyword evidence="2 5" id="KW-1133">Transmembrane helix</keyword>
<feature type="transmembrane region" description="Helical" evidence="5">
    <location>
        <begin position="324"/>
        <end position="341"/>
    </location>
</feature>
<dbReference type="InterPro" id="IPR036259">
    <property type="entry name" value="MFS_trans_sf"/>
</dbReference>
<evidence type="ECO:0000256" key="5">
    <source>
        <dbReference type="SAM" id="Phobius"/>
    </source>
</evidence>
<evidence type="ECO:0000313" key="7">
    <source>
        <dbReference type="EMBL" id="QWG20715.1"/>
    </source>
</evidence>